<evidence type="ECO:0000313" key="8">
    <source>
        <dbReference type="EMBL" id="AVO46033.1"/>
    </source>
</evidence>
<evidence type="ECO:0000256" key="6">
    <source>
        <dbReference type="ARBA" id="ARBA00037066"/>
    </source>
</evidence>
<keyword evidence="5" id="KW-1278">Translocase</keyword>
<dbReference type="GO" id="GO:0016887">
    <property type="term" value="F:ATP hydrolysis activity"/>
    <property type="evidence" value="ECO:0007669"/>
    <property type="project" value="InterPro"/>
</dbReference>
<gene>
    <name evidence="8" type="ORF">C6569_13670</name>
</gene>
<name>A0A2S0NDP4_9HYPH</name>
<dbReference type="RefSeq" id="WP_106749374.1">
    <property type="nucleotide sequence ID" value="NZ_CP027668.1"/>
</dbReference>
<evidence type="ECO:0000256" key="1">
    <source>
        <dbReference type="ARBA" id="ARBA00005417"/>
    </source>
</evidence>
<evidence type="ECO:0000256" key="3">
    <source>
        <dbReference type="ARBA" id="ARBA00022741"/>
    </source>
</evidence>
<dbReference type="SMART" id="SM00382">
    <property type="entry name" value="AAA"/>
    <property type="match status" value="1"/>
</dbReference>
<dbReference type="Proteomes" id="UP000237889">
    <property type="component" value="Chromosome"/>
</dbReference>
<dbReference type="PANTHER" id="PTHR42794:SF1">
    <property type="entry name" value="HEMIN IMPORT ATP-BINDING PROTEIN HMUV"/>
    <property type="match status" value="1"/>
</dbReference>
<proteinExistence type="inferred from homology"/>
<dbReference type="CDD" id="cd03235">
    <property type="entry name" value="ABC_Metallic_Cations"/>
    <property type="match status" value="1"/>
</dbReference>
<dbReference type="InterPro" id="IPR017871">
    <property type="entry name" value="ABC_transporter-like_CS"/>
</dbReference>
<keyword evidence="4" id="KW-0067">ATP-binding</keyword>
<dbReference type="FunFam" id="3.40.50.300:FF:000134">
    <property type="entry name" value="Iron-enterobactin ABC transporter ATP-binding protein"/>
    <property type="match status" value="1"/>
</dbReference>
<dbReference type="InterPro" id="IPR027417">
    <property type="entry name" value="P-loop_NTPase"/>
</dbReference>
<sequence length="254" mass="26511">MTLAAADLAFGYRGHPVGRGVTLAIAAGEVLALLGPNGGGKTTLLKTMLGLLPPQDGTVSLDGRPLAEFTITERARLVAYVPQSHHGTFAFTAFDLVLMGRTAHGGLFARPGARDRAVAAAMLERLGIAHLSDRPVTMISGGERQLVLVARALAQEPRFIVLDEPTASLDFGNQGKVMRQIRQLAADGLGVLFTTHDPNQALGHADRVALLRDGGVMAEGPVGEVLTPERLAALYGAPVATVVETGGRTAFLPG</sequence>
<dbReference type="PANTHER" id="PTHR42794">
    <property type="entry name" value="HEMIN IMPORT ATP-BINDING PROTEIN HMUV"/>
    <property type="match status" value="1"/>
</dbReference>
<dbReference type="InterPro" id="IPR003439">
    <property type="entry name" value="ABC_transporter-like_ATP-bd"/>
</dbReference>
<feature type="domain" description="ABC transporter" evidence="7">
    <location>
        <begin position="3"/>
        <end position="238"/>
    </location>
</feature>
<dbReference type="EMBL" id="CP027668">
    <property type="protein sequence ID" value="AVO46033.1"/>
    <property type="molecule type" value="Genomic_DNA"/>
</dbReference>
<dbReference type="OrthoDB" id="9805601at2"/>
<evidence type="ECO:0000256" key="4">
    <source>
        <dbReference type="ARBA" id="ARBA00022840"/>
    </source>
</evidence>
<comment type="similarity">
    <text evidence="1">Belongs to the ABC transporter superfamily.</text>
</comment>
<comment type="function">
    <text evidence="6">Part of the ABC transporter complex HmuTUV involved in hemin import. Responsible for energy coupling to the transport system.</text>
</comment>
<dbReference type="KEGG" id="phr:C6569_13670"/>
<accession>A0A2S0NDP4</accession>
<evidence type="ECO:0000256" key="2">
    <source>
        <dbReference type="ARBA" id="ARBA00022448"/>
    </source>
</evidence>
<dbReference type="PROSITE" id="PS50893">
    <property type="entry name" value="ABC_TRANSPORTER_2"/>
    <property type="match status" value="1"/>
</dbReference>
<dbReference type="AlphaFoldDB" id="A0A2S0NDP4"/>
<keyword evidence="9" id="KW-1185">Reference proteome</keyword>
<reference evidence="8 9" key="1">
    <citation type="submission" date="2018-03" db="EMBL/GenBank/DDBJ databases">
        <title>Genome sequencing of Phreatobacter sp.</title>
        <authorList>
            <person name="Kim S.-J."/>
            <person name="Heo J."/>
            <person name="Kwon S.-W."/>
        </authorList>
    </citation>
    <scope>NUCLEOTIDE SEQUENCE [LARGE SCALE GENOMIC DNA]</scope>
    <source>
        <strain evidence="8 9">S-12</strain>
    </source>
</reference>
<organism evidence="8 9">
    <name type="scientific">Phreatobacter cathodiphilus</name>
    <dbReference type="NCBI Taxonomy" id="1868589"/>
    <lineage>
        <taxon>Bacteria</taxon>
        <taxon>Pseudomonadati</taxon>
        <taxon>Pseudomonadota</taxon>
        <taxon>Alphaproteobacteria</taxon>
        <taxon>Hyphomicrobiales</taxon>
        <taxon>Phreatobacteraceae</taxon>
        <taxon>Phreatobacter</taxon>
    </lineage>
</organism>
<evidence type="ECO:0000313" key="9">
    <source>
        <dbReference type="Proteomes" id="UP000237889"/>
    </source>
</evidence>
<dbReference type="SUPFAM" id="SSF52540">
    <property type="entry name" value="P-loop containing nucleoside triphosphate hydrolases"/>
    <property type="match status" value="1"/>
</dbReference>
<dbReference type="Pfam" id="PF00005">
    <property type="entry name" value="ABC_tran"/>
    <property type="match status" value="1"/>
</dbReference>
<evidence type="ECO:0000259" key="7">
    <source>
        <dbReference type="PROSITE" id="PS50893"/>
    </source>
</evidence>
<keyword evidence="2" id="KW-0813">Transport</keyword>
<dbReference type="Gene3D" id="3.40.50.300">
    <property type="entry name" value="P-loop containing nucleotide triphosphate hydrolases"/>
    <property type="match status" value="1"/>
</dbReference>
<dbReference type="InterPro" id="IPR003593">
    <property type="entry name" value="AAA+_ATPase"/>
</dbReference>
<protein>
    <submittedName>
        <fullName evidence="8">ABC transporter</fullName>
    </submittedName>
</protein>
<dbReference type="PROSITE" id="PS00211">
    <property type="entry name" value="ABC_TRANSPORTER_1"/>
    <property type="match status" value="1"/>
</dbReference>
<keyword evidence="3" id="KW-0547">Nucleotide-binding</keyword>
<dbReference type="GO" id="GO:0005524">
    <property type="term" value="F:ATP binding"/>
    <property type="evidence" value="ECO:0007669"/>
    <property type="project" value="UniProtKB-KW"/>
</dbReference>
<evidence type="ECO:0000256" key="5">
    <source>
        <dbReference type="ARBA" id="ARBA00022967"/>
    </source>
</evidence>